<keyword evidence="4" id="KW-0997">Cell inner membrane</keyword>
<comment type="similarity">
    <text evidence="8">Belongs to the TRAP transporter small permease family.</text>
</comment>
<comment type="caution">
    <text evidence="11">The sequence shown here is derived from an EMBL/GenBank/DDBJ whole genome shotgun (WGS) entry which is preliminary data.</text>
</comment>
<evidence type="ECO:0000256" key="5">
    <source>
        <dbReference type="ARBA" id="ARBA00022692"/>
    </source>
</evidence>
<dbReference type="EMBL" id="JAFBFH010000003">
    <property type="protein sequence ID" value="MBM7713722.1"/>
    <property type="molecule type" value="Genomic_DNA"/>
</dbReference>
<feature type="transmembrane region" description="Helical" evidence="9">
    <location>
        <begin position="134"/>
        <end position="155"/>
    </location>
</feature>
<reference evidence="11 12" key="1">
    <citation type="submission" date="2021-01" db="EMBL/GenBank/DDBJ databases">
        <title>Genomic Encyclopedia of Type Strains, Phase IV (KMG-IV): sequencing the most valuable type-strain genomes for metagenomic binning, comparative biology and taxonomic classification.</title>
        <authorList>
            <person name="Goeker M."/>
        </authorList>
    </citation>
    <scope>NUCLEOTIDE SEQUENCE [LARGE SCALE GENOMIC DNA]</scope>
    <source>
        <strain evidence="11 12">DSM 105453</strain>
    </source>
</reference>
<keyword evidence="7 9" id="KW-0472">Membrane</keyword>
<keyword evidence="5 9" id="KW-0812">Transmembrane</keyword>
<evidence type="ECO:0000259" key="10">
    <source>
        <dbReference type="Pfam" id="PF04290"/>
    </source>
</evidence>
<name>A0ABS2R252_9BACI</name>
<organism evidence="11 12">
    <name type="scientific">Siminovitchia thermophila</name>
    <dbReference type="NCBI Taxonomy" id="1245522"/>
    <lineage>
        <taxon>Bacteria</taxon>
        <taxon>Bacillati</taxon>
        <taxon>Bacillota</taxon>
        <taxon>Bacilli</taxon>
        <taxon>Bacillales</taxon>
        <taxon>Bacillaceae</taxon>
        <taxon>Siminovitchia</taxon>
    </lineage>
</organism>
<gene>
    <name evidence="11" type="ORF">JOC94_000691</name>
</gene>
<keyword evidence="12" id="KW-1185">Reference proteome</keyword>
<feature type="domain" description="Tripartite ATP-independent periplasmic transporters DctQ component" evidence="10">
    <location>
        <begin position="30"/>
        <end position="157"/>
    </location>
</feature>
<dbReference type="PANTHER" id="PTHR35011">
    <property type="entry name" value="2,3-DIKETO-L-GULONATE TRAP TRANSPORTER SMALL PERMEASE PROTEIN YIAM"/>
    <property type="match status" value="1"/>
</dbReference>
<dbReference type="InterPro" id="IPR007387">
    <property type="entry name" value="TRAP_DctQ"/>
</dbReference>
<feature type="transmembrane region" description="Helical" evidence="9">
    <location>
        <begin position="92"/>
        <end position="114"/>
    </location>
</feature>
<keyword evidence="3" id="KW-1003">Cell membrane</keyword>
<keyword evidence="6 9" id="KW-1133">Transmembrane helix</keyword>
<proteinExistence type="inferred from homology"/>
<accession>A0ABS2R252</accession>
<dbReference type="Pfam" id="PF04290">
    <property type="entry name" value="DctQ"/>
    <property type="match status" value="1"/>
</dbReference>
<evidence type="ECO:0000256" key="6">
    <source>
        <dbReference type="ARBA" id="ARBA00022989"/>
    </source>
</evidence>
<evidence type="ECO:0000256" key="1">
    <source>
        <dbReference type="ARBA" id="ARBA00004429"/>
    </source>
</evidence>
<protein>
    <submittedName>
        <fullName evidence="11">TRAP-type C4-dicarboxylate transport system permease small subunit</fullName>
    </submittedName>
</protein>
<evidence type="ECO:0000256" key="9">
    <source>
        <dbReference type="SAM" id="Phobius"/>
    </source>
</evidence>
<dbReference type="PANTHER" id="PTHR35011:SF11">
    <property type="entry name" value="TRAP TRANSPORTER SMALL PERMEASE PROTEIN"/>
    <property type="match status" value="1"/>
</dbReference>
<keyword evidence="2" id="KW-0813">Transport</keyword>
<dbReference type="Proteomes" id="UP000823485">
    <property type="component" value="Unassembled WGS sequence"/>
</dbReference>
<comment type="subcellular location">
    <subcellularLocation>
        <location evidence="1">Cell inner membrane</location>
        <topology evidence="1">Multi-pass membrane protein</topology>
    </subcellularLocation>
</comment>
<evidence type="ECO:0000256" key="2">
    <source>
        <dbReference type="ARBA" id="ARBA00022448"/>
    </source>
</evidence>
<evidence type="ECO:0000256" key="8">
    <source>
        <dbReference type="ARBA" id="ARBA00038436"/>
    </source>
</evidence>
<dbReference type="InterPro" id="IPR055348">
    <property type="entry name" value="DctQ"/>
</dbReference>
<evidence type="ECO:0000256" key="3">
    <source>
        <dbReference type="ARBA" id="ARBA00022475"/>
    </source>
</evidence>
<feature type="transmembrane region" description="Helical" evidence="9">
    <location>
        <begin position="54"/>
        <end position="71"/>
    </location>
</feature>
<feature type="transmembrane region" description="Helical" evidence="9">
    <location>
        <begin position="21"/>
        <end position="42"/>
    </location>
</feature>
<evidence type="ECO:0000256" key="7">
    <source>
        <dbReference type="ARBA" id="ARBA00023136"/>
    </source>
</evidence>
<dbReference type="RefSeq" id="WP_077113237.1">
    <property type="nucleotide sequence ID" value="NZ_JAFBFH010000003.1"/>
</dbReference>
<evidence type="ECO:0000256" key="4">
    <source>
        <dbReference type="ARBA" id="ARBA00022519"/>
    </source>
</evidence>
<evidence type="ECO:0000313" key="11">
    <source>
        <dbReference type="EMBL" id="MBM7713722.1"/>
    </source>
</evidence>
<sequence length="162" mass="18107">MNTFAKKYITLSSYINKVFGYLLAFILATMTALIFWQVVARYVLGSSLSWSEELARFLMIFLVFIGAGLALRQGKLIAVEVILERLNDKVSSIIKMLVHLISSVFYGILIYFGFELAQAFGNQIAPGIKISMFYVYLSIPLGAILLLVNSIACVLEEFVGKE</sequence>
<evidence type="ECO:0000313" key="12">
    <source>
        <dbReference type="Proteomes" id="UP000823485"/>
    </source>
</evidence>